<dbReference type="Proteomes" id="UP000663836">
    <property type="component" value="Unassembled WGS sequence"/>
</dbReference>
<dbReference type="Proteomes" id="UP000663874">
    <property type="component" value="Unassembled WGS sequence"/>
</dbReference>
<reference evidence="3" key="1">
    <citation type="submission" date="2021-02" db="EMBL/GenBank/DDBJ databases">
        <authorList>
            <person name="Nowell W R."/>
        </authorList>
    </citation>
    <scope>NUCLEOTIDE SEQUENCE</scope>
</reference>
<evidence type="ECO:0000313" key="7">
    <source>
        <dbReference type="Proteomes" id="UP000663870"/>
    </source>
</evidence>
<dbReference type="InterPro" id="IPR029033">
    <property type="entry name" value="His_PPase_superfam"/>
</dbReference>
<evidence type="ECO:0000313" key="3">
    <source>
        <dbReference type="EMBL" id="CAF1068780.1"/>
    </source>
</evidence>
<dbReference type="Gene3D" id="3.40.50.1240">
    <property type="entry name" value="Phosphoglycerate mutase-like"/>
    <property type="match status" value="1"/>
</dbReference>
<dbReference type="EMBL" id="CAJOBE010003510">
    <property type="protein sequence ID" value="CAF3884907.1"/>
    <property type="molecule type" value="Genomic_DNA"/>
</dbReference>
<dbReference type="Proteomes" id="UP000663882">
    <property type="component" value="Unassembled WGS sequence"/>
</dbReference>
<dbReference type="Proteomes" id="UP000663870">
    <property type="component" value="Unassembled WGS sequence"/>
</dbReference>
<evidence type="ECO:0000313" key="6">
    <source>
        <dbReference type="EMBL" id="CAF3949482.1"/>
    </source>
</evidence>
<dbReference type="Proteomes" id="UP000663823">
    <property type="component" value="Unassembled WGS sequence"/>
</dbReference>
<evidence type="ECO:0000313" key="4">
    <source>
        <dbReference type="EMBL" id="CAF3713392.1"/>
    </source>
</evidence>
<proteinExistence type="predicted"/>
<dbReference type="Proteomes" id="UP000663889">
    <property type="component" value="Unassembled WGS sequence"/>
</dbReference>
<dbReference type="SUPFAM" id="SSF53254">
    <property type="entry name" value="Phosphoglycerate mutase-like"/>
    <property type="match status" value="1"/>
</dbReference>
<dbReference type="EMBL" id="CAJOAX010005482">
    <property type="protein sequence ID" value="CAF3949482.1"/>
    <property type="molecule type" value="Genomic_DNA"/>
</dbReference>
<dbReference type="EMBL" id="CAJNOU010000701">
    <property type="protein sequence ID" value="CAF1068780.1"/>
    <property type="molecule type" value="Genomic_DNA"/>
</dbReference>
<dbReference type="EMBL" id="CAJNOL010000284">
    <property type="protein sequence ID" value="CAF0983320.1"/>
    <property type="molecule type" value="Genomic_DNA"/>
</dbReference>
<organism evidence="3 8">
    <name type="scientific">Rotaria sordida</name>
    <dbReference type="NCBI Taxonomy" id="392033"/>
    <lineage>
        <taxon>Eukaryota</taxon>
        <taxon>Metazoa</taxon>
        <taxon>Spiralia</taxon>
        <taxon>Gnathifera</taxon>
        <taxon>Rotifera</taxon>
        <taxon>Eurotatoria</taxon>
        <taxon>Bdelloidea</taxon>
        <taxon>Philodinida</taxon>
        <taxon>Philodinidae</taxon>
        <taxon>Rotaria</taxon>
    </lineage>
</organism>
<dbReference type="PANTHER" id="PTHR20963">
    <property type="entry name" value="MULTIPLE INOSITOL POLYPHOSPHATE PHOSPHATASE-RELATED"/>
    <property type="match status" value="1"/>
</dbReference>
<dbReference type="GO" id="GO:0003993">
    <property type="term" value="F:acid phosphatase activity"/>
    <property type="evidence" value="ECO:0007669"/>
    <property type="project" value="TreeGrafter"/>
</dbReference>
<sequence length="117" mass="13599">MLPLILVSLGLCNQSDTYLSLNKINHERSWKKSEIIPFLKRIAFERLQFSSLFSNETFIRILINSKPKPISGCSQGPGQTCPLSQFINYVHKRYIKYQNFSQICPNNNQSNHFTFLN</sequence>
<evidence type="ECO:0000313" key="2">
    <source>
        <dbReference type="EMBL" id="CAF1047474.1"/>
    </source>
</evidence>
<protein>
    <submittedName>
        <fullName evidence="3">Uncharacterized protein</fullName>
    </submittedName>
</protein>
<gene>
    <name evidence="5" type="ORF">FNK824_LOCUS19741</name>
    <name evidence="4" type="ORF">JBS370_LOCUS10309</name>
    <name evidence="1" type="ORF">JXQ802_LOCUS13295</name>
    <name evidence="6" type="ORF">OTI717_LOCUS26302</name>
    <name evidence="2" type="ORF">RFH988_LOCUS16548</name>
    <name evidence="3" type="ORF">SEV965_LOCUS14244</name>
</gene>
<dbReference type="AlphaFoldDB" id="A0A814LSV1"/>
<comment type="caution">
    <text evidence="3">The sequence shown here is derived from an EMBL/GenBank/DDBJ whole genome shotgun (WGS) entry which is preliminary data.</text>
</comment>
<evidence type="ECO:0000313" key="8">
    <source>
        <dbReference type="Proteomes" id="UP000663889"/>
    </source>
</evidence>
<keyword evidence="7" id="KW-1185">Reference proteome</keyword>
<dbReference type="EMBL" id="CAJOBD010000739">
    <property type="protein sequence ID" value="CAF3713392.1"/>
    <property type="molecule type" value="Genomic_DNA"/>
</dbReference>
<name>A0A814LSV1_9BILA</name>
<accession>A0A814LSV1</accession>
<dbReference type="EMBL" id="CAJNOO010000851">
    <property type="protein sequence ID" value="CAF1047474.1"/>
    <property type="molecule type" value="Genomic_DNA"/>
</dbReference>
<dbReference type="OrthoDB" id="6509975at2759"/>
<evidence type="ECO:0000313" key="1">
    <source>
        <dbReference type="EMBL" id="CAF0983320.1"/>
    </source>
</evidence>
<dbReference type="PANTHER" id="PTHR20963:SF18">
    <property type="entry name" value="ACID PHOSPHATASE PHO11-RELATED"/>
    <property type="match status" value="1"/>
</dbReference>
<evidence type="ECO:0000313" key="5">
    <source>
        <dbReference type="EMBL" id="CAF3884907.1"/>
    </source>
</evidence>